<evidence type="ECO:0000256" key="5">
    <source>
        <dbReference type="ARBA" id="ARBA00023136"/>
    </source>
</evidence>
<dbReference type="KEGG" id="aalg:AREALGSMS7_04571"/>
<dbReference type="Pfam" id="PF01554">
    <property type="entry name" value="MatE"/>
    <property type="match status" value="1"/>
</dbReference>
<evidence type="ECO:0000256" key="4">
    <source>
        <dbReference type="ARBA" id="ARBA00022989"/>
    </source>
</evidence>
<dbReference type="PANTHER" id="PTHR30250:SF11">
    <property type="entry name" value="O-ANTIGEN TRANSPORTER-RELATED"/>
    <property type="match status" value="1"/>
</dbReference>
<keyword evidence="4 6" id="KW-1133">Transmembrane helix</keyword>
<reference evidence="7 8" key="1">
    <citation type="submission" date="2017-07" db="EMBL/GenBank/DDBJ databases">
        <title>Genome Sequence of Arenibacter algicola Strain SMS7 Isolated from a culture of the Diatom Skeletonema marinoi.</title>
        <authorList>
            <person name="Topel M."/>
            <person name="Pinder M.I.M."/>
            <person name="Johansson O.N."/>
            <person name="Kourtchenko O."/>
            <person name="Godhe A."/>
            <person name="Clarke A.K."/>
        </authorList>
    </citation>
    <scope>NUCLEOTIDE SEQUENCE [LARGE SCALE GENOMIC DNA]</scope>
    <source>
        <strain evidence="7 8">SMS7</strain>
    </source>
</reference>
<keyword evidence="2" id="KW-1003">Cell membrane</keyword>
<feature type="transmembrane region" description="Helical" evidence="6">
    <location>
        <begin position="329"/>
        <end position="348"/>
    </location>
</feature>
<dbReference type="PANTHER" id="PTHR30250">
    <property type="entry name" value="PST FAMILY PREDICTED COLANIC ACID TRANSPORTER"/>
    <property type="match status" value="1"/>
</dbReference>
<feature type="transmembrane region" description="Helical" evidence="6">
    <location>
        <begin position="245"/>
        <end position="264"/>
    </location>
</feature>
<feature type="transmembrane region" description="Helical" evidence="6">
    <location>
        <begin position="30"/>
        <end position="50"/>
    </location>
</feature>
<keyword evidence="5 6" id="KW-0472">Membrane</keyword>
<feature type="transmembrane region" description="Helical" evidence="6">
    <location>
        <begin position="288"/>
        <end position="308"/>
    </location>
</feature>
<keyword evidence="3 6" id="KW-0812">Transmembrane</keyword>
<feature type="transmembrane region" description="Helical" evidence="6">
    <location>
        <begin position="143"/>
        <end position="165"/>
    </location>
</feature>
<dbReference type="GO" id="GO:0042910">
    <property type="term" value="F:xenobiotic transmembrane transporter activity"/>
    <property type="evidence" value="ECO:0007669"/>
    <property type="project" value="InterPro"/>
</dbReference>
<dbReference type="GO" id="GO:0005886">
    <property type="term" value="C:plasma membrane"/>
    <property type="evidence" value="ECO:0007669"/>
    <property type="project" value="UniProtKB-SubCell"/>
</dbReference>
<organism evidence="7 8">
    <name type="scientific">Arenibacter algicola</name>
    <dbReference type="NCBI Taxonomy" id="616991"/>
    <lineage>
        <taxon>Bacteria</taxon>
        <taxon>Pseudomonadati</taxon>
        <taxon>Bacteroidota</taxon>
        <taxon>Flavobacteriia</taxon>
        <taxon>Flavobacteriales</taxon>
        <taxon>Flavobacteriaceae</taxon>
        <taxon>Arenibacter</taxon>
    </lineage>
</organism>
<dbReference type="AlphaFoldDB" id="A0A221V304"/>
<feature type="transmembrane region" description="Helical" evidence="6">
    <location>
        <begin position="391"/>
        <end position="414"/>
    </location>
</feature>
<evidence type="ECO:0000313" key="7">
    <source>
        <dbReference type="EMBL" id="ASO07969.1"/>
    </source>
</evidence>
<proteinExistence type="predicted"/>
<feature type="transmembrane region" description="Helical" evidence="6">
    <location>
        <begin position="177"/>
        <end position="193"/>
    </location>
</feature>
<accession>A0A221V304</accession>
<evidence type="ECO:0000313" key="8">
    <source>
        <dbReference type="Proteomes" id="UP000204551"/>
    </source>
</evidence>
<sequence>MKALINKIQSKLGIHSARTKNISKHVVLSLLYKGGSIFATFLLVPLTIRFLDTENYGIWLTISSFIAWFSFFDIGLGNGLRNKFAEAMAIGDLELAKGFVSTAYYSLGLICLGLFCITVLGSFFVDWTTIFNASSNLKGQLHILMPIVFGCLCLQLTAKLISTIYTADQKPSVEGKISFITSTSSLILIWVLTQTTNSSLLIFGAFFSLLPVVILVLLNVYAFSNRYKKYKPNITLCKKIYFNEIFGLGATFFIIQFSVIILFSTDNFIITQLFDPTAVVPYNITQKYFSISLMVFNMILTPYWSGFTDAYAKRDFLWVRNSMKSLSKFSYGSMILTFFMVLLAPFFYKFWIGDLVTIPFNLTLSMAVFFVICIFYSPYNAFINGLGKVRIQMYTLVGAAILNIPLSIILVNYTPLGVEGVIIATILCIIPHAIICPVQYSKIINERAIRLWNK</sequence>
<protein>
    <submittedName>
        <fullName evidence="7">O-antigen transporter</fullName>
    </submittedName>
</protein>
<feature type="transmembrane region" description="Helical" evidence="6">
    <location>
        <begin position="199"/>
        <end position="224"/>
    </location>
</feature>
<feature type="transmembrane region" description="Helical" evidence="6">
    <location>
        <begin position="103"/>
        <end position="123"/>
    </location>
</feature>
<evidence type="ECO:0000256" key="2">
    <source>
        <dbReference type="ARBA" id="ARBA00022475"/>
    </source>
</evidence>
<name>A0A221V304_9FLAO</name>
<comment type="subcellular location">
    <subcellularLocation>
        <location evidence="1">Cell membrane</location>
        <topology evidence="1">Multi-pass membrane protein</topology>
    </subcellularLocation>
</comment>
<evidence type="ECO:0000256" key="3">
    <source>
        <dbReference type="ARBA" id="ARBA00022692"/>
    </source>
</evidence>
<dbReference type="EMBL" id="CP022515">
    <property type="protein sequence ID" value="ASO07969.1"/>
    <property type="molecule type" value="Genomic_DNA"/>
</dbReference>
<dbReference type="InterPro" id="IPR050833">
    <property type="entry name" value="Poly_Biosynth_Transport"/>
</dbReference>
<dbReference type="GO" id="GO:0015297">
    <property type="term" value="F:antiporter activity"/>
    <property type="evidence" value="ECO:0007669"/>
    <property type="project" value="InterPro"/>
</dbReference>
<feature type="transmembrane region" description="Helical" evidence="6">
    <location>
        <begin position="360"/>
        <end position="379"/>
    </location>
</feature>
<evidence type="ECO:0000256" key="6">
    <source>
        <dbReference type="SAM" id="Phobius"/>
    </source>
</evidence>
<gene>
    <name evidence="7" type="ORF">AREALGSMS7_04571</name>
</gene>
<evidence type="ECO:0000256" key="1">
    <source>
        <dbReference type="ARBA" id="ARBA00004651"/>
    </source>
</evidence>
<dbReference type="InterPro" id="IPR002528">
    <property type="entry name" value="MATE_fam"/>
</dbReference>
<dbReference type="Proteomes" id="UP000204551">
    <property type="component" value="Chromosome"/>
</dbReference>
<feature type="transmembrane region" description="Helical" evidence="6">
    <location>
        <begin position="56"/>
        <end position="76"/>
    </location>
</feature>
<feature type="transmembrane region" description="Helical" evidence="6">
    <location>
        <begin position="420"/>
        <end position="440"/>
    </location>
</feature>